<dbReference type="RefSeq" id="XP_013176487.1">
    <property type="nucleotide sequence ID" value="XM_013321033.1"/>
</dbReference>
<evidence type="ECO:0000256" key="7">
    <source>
        <dbReference type="ARBA" id="ARBA00023180"/>
    </source>
</evidence>
<dbReference type="Proteomes" id="UP000694872">
    <property type="component" value="Unplaced"/>
</dbReference>
<evidence type="ECO:0000256" key="4">
    <source>
        <dbReference type="ARBA" id="ARBA00022692"/>
    </source>
</evidence>
<feature type="transmembrane region" description="Helical" evidence="8">
    <location>
        <begin position="527"/>
        <end position="549"/>
    </location>
</feature>
<dbReference type="PANTHER" id="PTHR11923">
    <property type="entry name" value="SCAVENGER RECEPTOR CLASS B TYPE-1 SR-B1"/>
    <property type="match status" value="1"/>
</dbReference>
<dbReference type="Pfam" id="PF01130">
    <property type="entry name" value="CD36"/>
    <property type="match status" value="1"/>
</dbReference>
<keyword evidence="4 8" id="KW-0812">Transmembrane</keyword>
<comment type="similarity">
    <text evidence="2">Belongs to the CD36 family.</text>
</comment>
<keyword evidence="5 8" id="KW-1133">Transmembrane helix</keyword>
<protein>
    <submittedName>
        <fullName evidence="9">Lysosome membrane protein 2-like</fullName>
    </submittedName>
</protein>
<evidence type="ECO:0000256" key="1">
    <source>
        <dbReference type="ARBA" id="ARBA00004236"/>
    </source>
</evidence>
<organism evidence="9">
    <name type="scientific">Papilio xuthus</name>
    <name type="common">Asian swallowtail butterfly</name>
    <dbReference type="NCBI Taxonomy" id="66420"/>
    <lineage>
        <taxon>Eukaryota</taxon>
        <taxon>Metazoa</taxon>
        <taxon>Ecdysozoa</taxon>
        <taxon>Arthropoda</taxon>
        <taxon>Hexapoda</taxon>
        <taxon>Insecta</taxon>
        <taxon>Pterygota</taxon>
        <taxon>Neoptera</taxon>
        <taxon>Endopterygota</taxon>
        <taxon>Lepidoptera</taxon>
        <taxon>Glossata</taxon>
        <taxon>Ditrysia</taxon>
        <taxon>Papilionoidea</taxon>
        <taxon>Papilionidae</taxon>
        <taxon>Papilioninae</taxon>
        <taxon>Papilio</taxon>
    </lineage>
</organism>
<keyword evidence="7" id="KW-0325">Glycoprotein</keyword>
<evidence type="ECO:0000256" key="5">
    <source>
        <dbReference type="ARBA" id="ARBA00022989"/>
    </source>
</evidence>
<comment type="subcellular location">
    <subcellularLocation>
        <location evidence="1">Cell membrane</location>
    </subcellularLocation>
</comment>
<sequence length="572" mass="64760">MEHQNLEKMTSTSLMLPRENGDKIVIINPNSGVGKILIREDTALGNLPGCSGWSRAHFNCSGVKKQWSVLCWGQQSDKRYYFLLVLLSATFVLSLIGTILFCFTNTINNAILSNMVIRNNSVAYDMWRRPTVQPLMKVYLFNYTNWEDVKERRAKRLHVEEVGPYVYSQQLERVNIKFDKDKLSYNERNDFRFLPDKSKGAHFDQVNVPNLPLLGVISKAKDMQINGFAQMTLNTALNFGNHPDAFVKLPVHRFLWGYDDTIIDTAKPILSLQGKLNFKKFGLLVTKNGTVSERLTINTGEIDKDKMNIIQELDGREFLPYWSSRECNSIEASDGTIFPPSMLDRNKTLYVLYTNLCRRLPFVYEKDVETADGVQLMRYRMPLDVFDDPAHNSANQCFCELDTGLCPPRGVINVTACAMGAPALASFPHFYLGDPMLREQVTGLKPNPERHISYLDIHPTLGIALTGKSTLQLNIQVRKTSMYTSLSFLDDGLILPVAWIDMGVDELPKTLKSLIYHGTYSTAAVQLGLTVICIISLIVSGICLFVLFVRRRQKPCATAKKITEEELKPQLS</sequence>
<dbReference type="KEGG" id="pxu:106124404"/>
<evidence type="ECO:0000256" key="3">
    <source>
        <dbReference type="ARBA" id="ARBA00022475"/>
    </source>
</evidence>
<feature type="transmembrane region" description="Helical" evidence="8">
    <location>
        <begin position="80"/>
        <end position="101"/>
    </location>
</feature>
<evidence type="ECO:0000256" key="8">
    <source>
        <dbReference type="SAM" id="Phobius"/>
    </source>
</evidence>
<dbReference type="AlphaFoldDB" id="A0AAJ7EGG0"/>
<gene>
    <name evidence="9" type="primary">LOC106124404</name>
</gene>
<evidence type="ECO:0000256" key="2">
    <source>
        <dbReference type="ARBA" id="ARBA00010532"/>
    </source>
</evidence>
<evidence type="ECO:0000256" key="6">
    <source>
        <dbReference type="ARBA" id="ARBA00023136"/>
    </source>
</evidence>
<dbReference type="InterPro" id="IPR002159">
    <property type="entry name" value="CD36_fam"/>
</dbReference>
<accession>A0AAJ7EGG0</accession>
<evidence type="ECO:0000313" key="9">
    <source>
        <dbReference type="RefSeq" id="XP_013176487.1"/>
    </source>
</evidence>
<proteinExistence type="inferred from homology"/>
<dbReference type="PRINTS" id="PR01609">
    <property type="entry name" value="CD36FAMILY"/>
</dbReference>
<dbReference type="GO" id="GO:0005737">
    <property type="term" value="C:cytoplasm"/>
    <property type="evidence" value="ECO:0007669"/>
    <property type="project" value="TreeGrafter"/>
</dbReference>
<dbReference type="GO" id="GO:0005886">
    <property type="term" value="C:plasma membrane"/>
    <property type="evidence" value="ECO:0007669"/>
    <property type="project" value="UniProtKB-SubCell"/>
</dbReference>
<dbReference type="GO" id="GO:0005044">
    <property type="term" value="F:scavenger receptor activity"/>
    <property type="evidence" value="ECO:0007669"/>
    <property type="project" value="TreeGrafter"/>
</dbReference>
<keyword evidence="3" id="KW-1003">Cell membrane</keyword>
<name>A0AAJ7EGG0_PAPXU</name>
<dbReference type="GeneID" id="106124404"/>
<reference evidence="9" key="1">
    <citation type="submission" date="2025-08" db="UniProtKB">
        <authorList>
            <consortium name="RefSeq"/>
        </authorList>
    </citation>
    <scope>IDENTIFICATION</scope>
</reference>
<keyword evidence="6 8" id="KW-0472">Membrane</keyword>
<dbReference type="PANTHER" id="PTHR11923:SF50">
    <property type="entry name" value="GH19047P"/>
    <property type="match status" value="1"/>
</dbReference>